<protein>
    <submittedName>
        <fullName evidence="1">Uncharacterized protein</fullName>
    </submittedName>
</protein>
<evidence type="ECO:0000313" key="1">
    <source>
        <dbReference type="EMBL" id="GGL17876.1"/>
    </source>
</evidence>
<organism evidence="1 2">
    <name type="scientific">Mangrovihabitans endophyticus</name>
    <dbReference type="NCBI Taxonomy" id="1751298"/>
    <lineage>
        <taxon>Bacteria</taxon>
        <taxon>Bacillati</taxon>
        <taxon>Actinomycetota</taxon>
        <taxon>Actinomycetes</taxon>
        <taxon>Micromonosporales</taxon>
        <taxon>Micromonosporaceae</taxon>
        <taxon>Mangrovihabitans</taxon>
    </lineage>
</organism>
<sequence>MSDGLEERVAAIEERLRMESGLRASGDRDLGDMAQTVRAQHHLIQALSITQSQHTELLHAQGDAIEALRREHTAKLDQIITMLTSLIDQPGGPAGQ</sequence>
<proteinExistence type="predicted"/>
<dbReference type="Proteomes" id="UP000656042">
    <property type="component" value="Unassembled WGS sequence"/>
</dbReference>
<evidence type="ECO:0000313" key="2">
    <source>
        <dbReference type="Proteomes" id="UP000656042"/>
    </source>
</evidence>
<dbReference type="AlphaFoldDB" id="A0A8J3C7V4"/>
<reference evidence="1" key="2">
    <citation type="submission" date="2020-09" db="EMBL/GenBank/DDBJ databases">
        <authorList>
            <person name="Sun Q."/>
            <person name="Zhou Y."/>
        </authorList>
    </citation>
    <scope>NUCLEOTIDE SEQUENCE</scope>
    <source>
        <strain evidence="1">CGMCC 4.7299</strain>
    </source>
</reference>
<dbReference type="EMBL" id="BMMX01000058">
    <property type="protein sequence ID" value="GGL17876.1"/>
    <property type="molecule type" value="Genomic_DNA"/>
</dbReference>
<keyword evidence="2" id="KW-1185">Reference proteome</keyword>
<dbReference type="RefSeq" id="WP_189082761.1">
    <property type="nucleotide sequence ID" value="NZ_BMMX01000058.1"/>
</dbReference>
<comment type="caution">
    <text evidence="1">The sequence shown here is derived from an EMBL/GenBank/DDBJ whole genome shotgun (WGS) entry which is preliminary data.</text>
</comment>
<name>A0A8J3C7V4_9ACTN</name>
<accession>A0A8J3C7V4</accession>
<reference evidence="1" key="1">
    <citation type="journal article" date="2014" name="Int. J. Syst. Evol. Microbiol.">
        <title>Complete genome sequence of Corynebacterium casei LMG S-19264T (=DSM 44701T), isolated from a smear-ripened cheese.</title>
        <authorList>
            <consortium name="US DOE Joint Genome Institute (JGI-PGF)"/>
            <person name="Walter F."/>
            <person name="Albersmeier A."/>
            <person name="Kalinowski J."/>
            <person name="Ruckert C."/>
        </authorList>
    </citation>
    <scope>NUCLEOTIDE SEQUENCE</scope>
    <source>
        <strain evidence="1">CGMCC 4.7299</strain>
    </source>
</reference>
<gene>
    <name evidence="1" type="ORF">GCM10012284_60670</name>
</gene>